<comment type="function">
    <text evidence="8">Catalyzes the reduction of the glycolytic intermediate dihydroxyacetone phosphate (DHAP) to sn-glycerol 3-phosphate (G3P), the key precursor for phospholipid synthesis.</text>
</comment>
<dbReference type="NCBIfam" id="NF000940">
    <property type="entry name" value="PRK00094.1-2"/>
    <property type="match status" value="1"/>
</dbReference>
<keyword evidence="5 8" id="KW-0443">Lipid metabolism</keyword>
<dbReference type="InterPro" id="IPR011128">
    <property type="entry name" value="G3P_DH_NAD-dep_N"/>
</dbReference>
<dbReference type="Gene3D" id="3.40.50.720">
    <property type="entry name" value="NAD(P)-binding Rossmann-like Domain"/>
    <property type="match status" value="2"/>
</dbReference>
<dbReference type="HAMAP" id="MF_00394">
    <property type="entry name" value="NAD_Glyc3P_dehydrog"/>
    <property type="match status" value="1"/>
</dbReference>
<keyword evidence="6 8" id="KW-0594">Phospholipid biosynthesis</keyword>
<feature type="binding site" evidence="8">
    <location>
        <position position="82"/>
    </location>
    <ligand>
        <name>NADPH</name>
        <dbReference type="ChEBI" id="CHEBI:57783"/>
    </ligand>
</feature>
<comment type="catalytic activity">
    <reaction evidence="8">
        <text>sn-glycerol 3-phosphate + NAD(+) = dihydroxyacetone phosphate + NADH + H(+)</text>
        <dbReference type="Rhea" id="RHEA:11092"/>
        <dbReference type="ChEBI" id="CHEBI:15378"/>
        <dbReference type="ChEBI" id="CHEBI:57540"/>
        <dbReference type="ChEBI" id="CHEBI:57597"/>
        <dbReference type="ChEBI" id="CHEBI:57642"/>
        <dbReference type="ChEBI" id="CHEBI:57945"/>
        <dbReference type="EC" id="1.1.1.94"/>
    </reaction>
</comment>
<dbReference type="PROSITE" id="PS00957">
    <property type="entry name" value="NAD_G3PDH"/>
    <property type="match status" value="1"/>
</dbReference>
<evidence type="ECO:0000256" key="4">
    <source>
        <dbReference type="ARBA" id="ARBA00023027"/>
    </source>
</evidence>
<feature type="binding site" evidence="8">
    <location>
        <position position="229"/>
    </location>
    <ligand>
        <name>NADPH</name>
        <dbReference type="ChEBI" id="CHEBI:57783"/>
    </ligand>
</feature>
<feature type="binding site" evidence="8">
    <location>
        <position position="82"/>
    </location>
    <ligand>
        <name>sn-glycerol 3-phosphate</name>
        <dbReference type="ChEBI" id="CHEBI:57597"/>
    </ligand>
</feature>
<dbReference type="NCBIfam" id="NF011212">
    <property type="entry name" value="PRK14619.1"/>
    <property type="match status" value="1"/>
</dbReference>
<feature type="binding site" evidence="8">
    <location>
        <position position="35"/>
    </location>
    <ligand>
        <name>NADPH</name>
        <dbReference type="ChEBI" id="CHEBI:57783"/>
    </ligand>
</feature>
<feature type="binding site" evidence="8">
    <location>
        <position position="229"/>
    </location>
    <ligand>
        <name>sn-glycerol 3-phosphate</name>
        <dbReference type="ChEBI" id="CHEBI:57597"/>
    </ligand>
</feature>
<keyword evidence="7 8" id="KW-1208">Phospholipid metabolism</keyword>
<gene>
    <name evidence="8" type="primary">gpsA</name>
    <name evidence="11" type="ORF">H6G14_04035</name>
</gene>
<evidence type="ECO:0000259" key="9">
    <source>
        <dbReference type="Pfam" id="PF01210"/>
    </source>
</evidence>
<comment type="caution">
    <text evidence="8">Lacks conserved residue(s) required for the propagation of feature annotation.</text>
</comment>
<evidence type="ECO:0000313" key="12">
    <source>
        <dbReference type="Proteomes" id="UP000621307"/>
    </source>
</evidence>
<feature type="binding site" evidence="8">
    <location>
        <position position="34"/>
    </location>
    <ligand>
        <name>NADPH</name>
        <dbReference type="ChEBI" id="CHEBI:57783"/>
    </ligand>
</feature>
<dbReference type="InterPro" id="IPR006168">
    <property type="entry name" value="G3P_DH_NAD-dep"/>
</dbReference>
<dbReference type="NCBIfam" id="NF000942">
    <property type="entry name" value="PRK00094.1-4"/>
    <property type="match status" value="1"/>
</dbReference>
<evidence type="ECO:0000256" key="1">
    <source>
        <dbReference type="ARBA" id="ARBA00011009"/>
    </source>
</evidence>
<feature type="domain" description="Glycerol-3-phosphate dehydrogenase NAD-dependent N-terminal" evidence="9">
    <location>
        <begin position="6"/>
        <end position="37"/>
    </location>
</feature>
<evidence type="ECO:0000256" key="2">
    <source>
        <dbReference type="ARBA" id="ARBA00022516"/>
    </source>
</evidence>
<feature type="binding site" evidence="8">
    <location>
        <position position="230"/>
    </location>
    <ligand>
        <name>sn-glycerol 3-phosphate</name>
        <dbReference type="ChEBI" id="CHEBI:57597"/>
    </ligand>
</feature>
<feature type="binding site" evidence="8">
    <location>
        <position position="110"/>
    </location>
    <ligand>
        <name>sn-glycerol 3-phosphate</name>
        <dbReference type="ChEBI" id="CHEBI:57597"/>
    </ligand>
</feature>
<dbReference type="SUPFAM" id="SSF51735">
    <property type="entry name" value="NAD(P)-binding Rossmann-fold domains"/>
    <property type="match status" value="1"/>
</dbReference>
<keyword evidence="2 8" id="KW-0444">Lipid biosynthesis</keyword>
<feature type="binding site" evidence="8">
    <location>
        <position position="255"/>
    </location>
    <ligand>
        <name>NADPH</name>
        <dbReference type="ChEBI" id="CHEBI:57783"/>
    </ligand>
</feature>
<feature type="domain" description="Glycerol-3-phosphate dehydrogenase NAD-dependent N-terminal" evidence="9">
    <location>
        <begin position="39"/>
        <end position="131"/>
    </location>
</feature>
<proteinExistence type="inferred from homology"/>
<keyword evidence="8" id="KW-0521">NADP</keyword>
<keyword evidence="12" id="KW-1185">Reference proteome</keyword>
<feature type="binding site" evidence="8">
    <location>
        <position position="228"/>
    </location>
    <ligand>
        <name>sn-glycerol 3-phosphate</name>
        <dbReference type="ChEBI" id="CHEBI:57597"/>
    </ligand>
</feature>
<dbReference type="SUPFAM" id="SSF48179">
    <property type="entry name" value="6-phosphogluconate dehydrogenase C-terminal domain-like"/>
    <property type="match status" value="1"/>
</dbReference>
<accession>A0ABR8BC80</accession>
<evidence type="ECO:0000259" key="10">
    <source>
        <dbReference type="Pfam" id="PF07479"/>
    </source>
</evidence>
<evidence type="ECO:0000256" key="5">
    <source>
        <dbReference type="ARBA" id="ARBA00023098"/>
    </source>
</evidence>
<dbReference type="InterPro" id="IPR013328">
    <property type="entry name" value="6PGD_dom2"/>
</dbReference>
<dbReference type="InterPro" id="IPR008927">
    <property type="entry name" value="6-PGluconate_DH-like_C_sf"/>
</dbReference>
<dbReference type="EC" id="1.1.1.94" evidence="8"/>
<keyword evidence="8" id="KW-0963">Cytoplasm</keyword>
<dbReference type="Pfam" id="PF01210">
    <property type="entry name" value="NAD_Gly3P_dh_N"/>
    <property type="match status" value="2"/>
</dbReference>
<dbReference type="PIRSF" id="PIRSF000114">
    <property type="entry name" value="Glycerol-3-P_dh"/>
    <property type="match status" value="1"/>
</dbReference>
<dbReference type="RefSeq" id="WP_190565856.1">
    <property type="nucleotide sequence ID" value="NZ_JACJQL010000003.1"/>
</dbReference>
<evidence type="ECO:0000313" key="11">
    <source>
        <dbReference type="EMBL" id="MBD2250480.1"/>
    </source>
</evidence>
<comment type="catalytic activity">
    <reaction evidence="8">
        <text>sn-glycerol 3-phosphate + NADP(+) = dihydroxyacetone phosphate + NADPH + H(+)</text>
        <dbReference type="Rhea" id="RHEA:11096"/>
        <dbReference type="ChEBI" id="CHEBI:15378"/>
        <dbReference type="ChEBI" id="CHEBI:57597"/>
        <dbReference type="ChEBI" id="CHEBI:57642"/>
        <dbReference type="ChEBI" id="CHEBI:57783"/>
        <dbReference type="ChEBI" id="CHEBI:58349"/>
        <dbReference type="EC" id="1.1.1.94"/>
    </reaction>
</comment>
<name>A0ABR8BC80_9NOSO</name>
<organism evidence="11 12">
    <name type="scientific">Nostoc parmelioides FACHB-3921</name>
    <dbReference type="NCBI Taxonomy" id="2692909"/>
    <lineage>
        <taxon>Bacteria</taxon>
        <taxon>Bacillati</taxon>
        <taxon>Cyanobacteriota</taxon>
        <taxon>Cyanophyceae</taxon>
        <taxon>Nostocales</taxon>
        <taxon>Nostocaceae</taxon>
        <taxon>Nostoc</taxon>
    </lineage>
</organism>
<feature type="binding site" evidence="8">
    <location>
        <position position="14"/>
    </location>
    <ligand>
        <name>NADPH</name>
        <dbReference type="ChEBI" id="CHEBI:57783"/>
    </ligand>
</feature>
<dbReference type="InterPro" id="IPR006109">
    <property type="entry name" value="G3P_DH_NAD-dep_C"/>
</dbReference>
<dbReference type="PANTHER" id="PTHR11728:SF1">
    <property type="entry name" value="GLYCEROL-3-PHOSPHATE DEHYDROGENASE [NAD(+)] 2, CHLOROPLASTIC"/>
    <property type="match status" value="1"/>
</dbReference>
<dbReference type="Proteomes" id="UP000621307">
    <property type="component" value="Unassembled WGS sequence"/>
</dbReference>
<reference evidence="11 12" key="1">
    <citation type="journal article" date="2020" name="ISME J.">
        <title>Comparative genomics reveals insights into cyanobacterial evolution and habitat adaptation.</title>
        <authorList>
            <person name="Chen M.Y."/>
            <person name="Teng W.K."/>
            <person name="Zhao L."/>
            <person name="Hu C.X."/>
            <person name="Zhou Y.K."/>
            <person name="Han B.P."/>
            <person name="Song L.R."/>
            <person name="Shu W.S."/>
        </authorList>
    </citation>
    <scope>NUCLEOTIDE SEQUENCE [LARGE SCALE GENOMIC DNA]</scope>
    <source>
        <strain evidence="11 12">FACHB-3921</strain>
    </source>
</reference>
<keyword evidence="3 8" id="KW-0560">Oxidoreductase</keyword>
<feature type="binding site" evidence="8">
    <location>
        <position position="165"/>
    </location>
    <ligand>
        <name>sn-glycerol 3-phosphate</name>
        <dbReference type="ChEBI" id="CHEBI:57597"/>
    </ligand>
</feature>
<dbReference type="Gene3D" id="1.10.1040.10">
    <property type="entry name" value="N-(1-d-carboxylethyl)-l-norvaline Dehydrogenase, domain 2"/>
    <property type="match status" value="1"/>
</dbReference>
<keyword evidence="4 8" id="KW-0520">NAD</keyword>
<feature type="active site" description="Proton acceptor" evidence="8">
    <location>
        <position position="165"/>
    </location>
</feature>
<feature type="binding site" evidence="8">
    <location>
        <position position="218"/>
    </location>
    <ligand>
        <name>sn-glycerol 3-phosphate</name>
        <dbReference type="ChEBI" id="CHEBI:57597"/>
    </ligand>
</feature>
<protein>
    <recommendedName>
        <fullName evidence="8">Glycerol-3-phosphate dehydrogenase [NAD(P)+]</fullName>
        <ecNumber evidence="8">1.1.1.94</ecNumber>
    </recommendedName>
    <alternativeName>
        <fullName evidence="8">NAD(P)(+)-dependent glycerol-3-phosphate dehydrogenase</fullName>
    </alternativeName>
    <alternativeName>
        <fullName evidence="8">NAD(P)H-dependent dihydroxyacetone-phosphate reductase</fullName>
    </alternativeName>
</protein>
<dbReference type="PANTHER" id="PTHR11728">
    <property type="entry name" value="GLYCEROL-3-PHOSPHATE DEHYDROGENASE"/>
    <property type="match status" value="1"/>
</dbReference>
<dbReference type="Pfam" id="PF07479">
    <property type="entry name" value="NAD_Gly3P_dh_C"/>
    <property type="match status" value="1"/>
</dbReference>
<comment type="subcellular location">
    <subcellularLocation>
        <location evidence="8">Cytoplasm</location>
    </subcellularLocation>
</comment>
<comment type="similarity">
    <text evidence="1 8">Belongs to the NAD-dependent glycerol-3-phosphate dehydrogenase family.</text>
</comment>
<dbReference type="GO" id="GO:0047952">
    <property type="term" value="F:glycerol-3-phosphate dehydrogenase [NAD(P)+] activity"/>
    <property type="evidence" value="ECO:0007669"/>
    <property type="project" value="UniProtKB-EC"/>
</dbReference>
<dbReference type="InterPro" id="IPR036291">
    <property type="entry name" value="NAD(P)-bd_dom_sf"/>
</dbReference>
<keyword evidence="8" id="KW-0547">Nucleotide-binding</keyword>
<feature type="binding site" evidence="8">
    <location>
        <position position="114"/>
    </location>
    <ligand>
        <name>NADPH</name>
        <dbReference type="ChEBI" id="CHEBI:57783"/>
    </ligand>
</feature>
<evidence type="ECO:0000256" key="7">
    <source>
        <dbReference type="ARBA" id="ARBA00023264"/>
    </source>
</evidence>
<comment type="pathway">
    <text evidence="8">Membrane lipid metabolism; glycerophospholipid metabolism.</text>
</comment>
<comment type="caution">
    <text evidence="11">The sequence shown here is derived from an EMBL/GenBank/DDBJ whole genome shotgun (WGS) entry which is preliminary data.</text>
</comment>
<dbReference type="EMBL" id="JACJQL010000003">
    <property type="protein sequence ID" value="MBD2250480.1"/>
    <property type="molecule type" value="Genomic_DNA"/>
</dbReference>
<evidence type="ECO:0000256" key="6">
    <source>
        <dbReference type="ARBA" id="ARBA00023209"/>
    </source>
</evidence>
<feature type="domain" description="Glycerol-3-phosphate dehydrogenase NAD-dependent C-terminal" evidence="10">
    <location>
        <begin position="154"/>
        <end position="294"/>
    </location>
</feature>
<evidence type="ECO:0000256" key="3">
    <source>
        <dbReference type="ARBA" id="ARBA00023002"/>
    </source>
</evidence>
<evidence type="ECO:0000256" key="8">
    <source>
        <dbReference type="HAMAP-Rule" id="MF_00394"/>
    </source>
</evidence>
<sequence>MRETTISILGAGAWGASLANLAIANGHRVRVWSRRGAETLAAVLEDADIVLSAISMKGVREVASQIQSLTLSPATIFVTATKGLELETIYTPSQIWQSFFPDNPVVVLSGPNLSKEIDQSLPAATVVASRVATAATTVQLAFSSSRFRVYTNPDPIGVELGGTLKNVIAIASGVCDGLHLGTNAKAALVTRGLTEMVRIGNCWGAKTETFYGLSGLGDLLATCNSPLSRNYQVGYQLAGGETLAQILAKLPGTAEGVNTCQVLVQLARQQNIVIPITEQVYRLLQGEVTPQQALDELMLRDIKPEYN</sequence>